<gene>
    <name evidence="2" type="ORF">NIOZUU157_00282</name>
</gene>
<accession>A0A7S9STS2</accession>
<protein>
    <submittedName>
        <fullName evidence="2">Uncharacterized protein</fullName>
    </submittedName>
</protein>
<keyword evidence="1" id="KW-0175">Coiled coil</keyword>
<evidence type="ECO:0000313" key="2">
    <source>
        <dbReference type="EMBL" id="QPI16391.1"/>
    </source>
</evidence>
<proteinExistence type="predicted"/>
<sequence>MAKKTTYINAELDWAEQQLISWKEYVDDNPLHKLDDRVKYKETSNGGQIPMVVASIESQGKFVQDTMKNYLSLLEQVDKLREKEEKKKVETRGGTTLGAMAEDFYKNRK</sequence>
<name>A0A7S9STS2_9VIRU</name>
<feature type="coiled-coil region" evidence="1">
    <location>
        <begin position="63"/>
        <end position="90"/>
    </location>
</feature>
<evidence type="ECO:0000256" key="1">
    <source>
        <dbReference type="SAM" id="Coils"/>
    </source>
</evidence>
<organism evidence="2">
    <name type="scientific">Virus NIOZ-UU157</name>
    <dbReference type="NCBI Taxonomy" id="2763269"/>
    <lineage>
        <taxon>Viruses</taxon>
    </lineage>
</organism>
<reference evidence="2" key="1">
    <citation type="submission" date="2020-08" db="EMBL/GenBank/DDBJ databases">
        <title>Bridging the membrane lipid divide: bacteria of the FCB group superphylum have the potential to synthesize archaeal ether lipids.</title>
        <authorList>
            <person name="Villanueva L."/>
            <person name="von Meijenfeldt F.A.B."/>
            <person name="Westbye A.B."/>
            <person name="Yadav S."/>
            <person name="Hopmans E.C."/>
            <person name="Dutilh B.E."/>
            <person name="Sinninghe Damste J.S."/>
        </authorList>
    </citation>
    <scope>NUCLEOTIDE SEQUENCE</scope>
    <source>
        <strain evidence="2">NIOZ-UU157</strain>
    </source>
</reference>
<dbReference type="EMBL" id="MW030560">
    <property type="protein sequence ID" value="QPI16391.1"/>
    <property type="molecule type" value="Genomic_DNA"/>
</dbReference>